<feature type="domain" description="Integrase catalytic" evidence="1">
    <location>
        <begin position="125"/>
        <end position="205"/>
    </location>
</feature>
<dbReference type="InterPro" id="IPR025948">
    <property type="entry name" value="HTH-like_dom"/>
</dbReference>
<evidence type="ECO:0000313" key="2">
    <source>
        <dbReference type="EMBL" id="SEJ52499.1"/>
    </source>
</evidence>
<evidence type="ECO:0000259" key="1">
    <source>
        <dbReference type="PROSITE" id="PS50994"/>
    </source>
</evidence>
<dbReference type="Gene3D" id="3.30.420.10">
    <property type="entry name" value="Ribonuclease H-like superfamily/Ribonuclease H"/>
    <property type="match status" value="1"/>
</dbReference>
<dbReference type="InterPro" id="IPR050900">
    <property type="entry name" value="Transposase_IS3/IS150/IS904"/>
</dbReference>
<dbReference type="AlphaFoldDB" id="A0A1H6ZGD2"/>
<dbReference type="NCBIfam" id="NF033516">
    <property type="entry name" value="transpos_IS3"/>
    <property type="match status" value="1"/>
</dbReference>
<sequence>KAFIDDHRQVYGVEPICKVLPMASSTYYEHVARKIVPARQSVRARRDELLCEHVQRVWDENFQVYGARKLWRQLRREGLEVARCTVERLMRRLGLQGVVRGKTPRTTVSDRATPCPRDHVNRQFQASRPNALWVSDFTYVSTWQGFVYVAFVIDVFARRIVGWKVSSSARTDFVLDALEQALYARQPVRGGLIHHSARSATPSSW</sequence>
<dbReference type="PANTHER" id="PTHR46889">
    <property type="entry name" value="TRANSPOSASE INSF FOR INSERTION SEQUENCE IS3B-RELATED"/>
    <property type="match status" value="1"/>
</dbReference>
<dbReference type="SUPFAM" id="SSF53098">
    <property type="entry name" value="Ribonuclease H-like"/>
    <property type="match status" value="1"/>
</dbReference>
<accession>A0A1H6ZGD2</accession>
<gene>
    <name evidence="2" type="ORF">SAMN04244579_04686</name>
</gene>
<dbReference type="PROSITE" id="PS50994">
    <property type="entry name" value="INTEGRASE"/>
    <property type="match status" value="1"/>
</dbReference>
<dbReference type="Proteomes" id="UP000199005">
    <property type="component" value="Unassembled WGS sequence"/>
</dbReference>
<evidence type="ECO:0000313" key="3">
    <source>
        <dbReference type="Proteomes" id="UP000199005"/>
    </source>
</evidence>
<protein>
    <submittedName>
        <fullName evidence="2">Integrase core domain-containing protein</fullName>
    </submittedName>
</protein>
<dbReference type="InterPro" id="IPR001584">
    <property type="entry name" value="Integrase_cat-core"/>
</dbReference>
<dbReference type="InterPro" id="IPR012337">
    <property type="entry name" value="RNaseH-like_sf"/>
</dbReference>
<dbReference type="GO" id="GO:0003676">
    <property type="term" value="F:nucleic acid binding"/>
    <property type="evidence" value="ECO:0007669"/>
    <property type="project" value="InterPro"/>
</dbReference>
<dbReference type="Pfam" id="PF00665">
    <property type="entry name" value="rve"/>
    <property type="match status" value="1"/>
</dbReference>
<organism evidence="2 3">
    <name type="scientific">Azotobacter beijerinckii</name>
    <dbReference type="NCBI Taxonomy" id="170623"/>
    <lineage>
        <taxon>Bacteria</taxon>
        <taxon>Pseudomonadati</taxon>
        <taxon>Pseudomonadota</taxon>
        <taxon>Gammaproteobacteria</taxon>
        <taxon>Pseudomonadales</taxon>
        <taxon>Pseudomonadaceae</taxon>
        <taxon>Azotobacter</taxon>
    </lineage>
</organism>
<proteinExistence type="predicted"/>
<dbReference type="STRING" id="170623.SAMN04244579_04686"/>
<dbReference type="InterPro" id="IPR036397">
    <property type="entry name" value="RNaseH_sf"/>
</dbReference>
<dbReference type="GO" id="GO:0015074">
    <property type="term" value="P:DNA integration"/>
    <property type="evidence" value="ECO:0007669"/>
    <property type="project" value="InterPro"/>
</dbReference>
<feature type="non-terminal residue" evidence="2">
    <location>
        <position position="1"/>
    </location>
</feature>
<name>A0A1H6ZGD2_9GAMM</name>
<reference evidence="2 3" key="1">
    <citation type="submission" date="2016-10" db="EMBL/GenBank/DDBJ databases">
        <authorList>
            <person name="de Groot N.N."/>
        </authorList>
    </citation>
    <scope>NUCLEOTIDE SEQUENCE [LARGE SCALE GENOMIC DNA]</scope>
    <source>
        <strain evidence="2 3">DSM 1041</strain>
    </source>
</reference>
<dbReference type="Pfam" id="PF13276">
    <property type="entry name" value="HTH_21"/>
    <property type="match status" value="1"/>
</dbReference>
<dbReference type="InterPro" id="IPR048020">
    <property type="entry name" value="Transpos_IS3"/>
</dbReference>
<dbReference type="EMBL" id="FNYO01000147">
    <property type="protein sequence ID" value="SEJ52499.1"/>
    <property type="molecule type" value="Genomic_DNA"/>
</dbReference>
<dbReference type="PANTHER" id="PTHR46889:SF4">
    <property type="entry name" value="TRANSPOSASE INSO FOR INSERTION SEQUENCE ELEMENT IS911B-RELATED"/>
    <property type="match status" value="1"/>
</dbReference>